<dbReference type="Gene3D" id="3.80.10.10">
    <property type="entry name" value="Ribonuclease Inhibitor"/>
    <property type="match status" value="1"/>
</dbReference>
<dbReference type="EMBL" id="MU150236">
    <property type="protein sequence ID" value="KAF9467600.1"/>
    <property type="molecule type" value="Genomic_DNA"/>
</dbReference>
<comment type="caution">
    <text evidence="1">The sequence shown here is derived from an EMBL/GenBank/DDBJ whole genome shotgun (WGS) entry which is preliminary data.</text>
</comment>
<sequence>MLPDLPVEIWLHIASLLPRGHVHKLAGINWMLYSLAMDETYQEVQFVDDGKDMLKTLRQLEYPGISSRVKHLYIRPGFFPKMVKPVLGMEMLGRLRWKAKLPRLSLKPREDNILSIAQRVLANCSETEQLSIVLYDLHPPPAFDDFLKTMWYSLGPHIRRLTIDATLAKFPLILQHTLSGVLPNLTELHINLAVSRVFTTHKQELSAVGSIMYFANTLSDTLQSLTISSSEMNDINFLFTTFRSLPHLQKLAVPTLMSNSVHPRALTQFLTRHKATLRHFSFGSSEVAGPWAEPGIPYQEWAMQGFCELELPALKSLRIRILRHYWTNDVVTLPLSSARLPQLVSLTLLDTYMLCDELKTLFGSVFQGNRLESLQLRVKELGSEVLNTLAMTLPNLTDLDITFKYRSVWNALICDSEALRDLDFEKQMMNCHYPNWMIRNLRLSQVHQYSCAQSHPHLRTMNIVARCLPFPVRLHIENDCTCSDRPLLC</sequence>
<proteinExistence type="predicted"/>
<dbReference type="Proteomes" id="UP000807353">
    <property type="component" value="Unassembled WGS sequence"/>
</dbReference>
<organism evidence="1 2">
    <name type="scientific">Collybia nuda</name>
    <dbReference type="NCBI Taxonomy" id="64659"/>
    <lineage>
        <taxon>Eukaryota</taxon>
        <taxon>Fungi</taxon>
        <taxon>Dikarya</taxon>
        <taxon>Basidiomycota</taxon>
        <taxon>Agaricomycotina</taxon>
        <taxon>Agaricomycetes</taxon>
        <taxon>Agaricomycetidae</taxon>
        <taxon>Agaricales</taxon>
        <taxon>Tricholomatineae</taxon>
        <taxon>Clitocybaceae</taxon>
        <taxon>Collybia</taxon>
    </lineage>
</organism>
<protein>
    <recommendedName>
        <fullName evidence="3">F-box domain-containing protein</fullName>
    </recommendedName>
</protein>
<dbReference type="AlphaFoldDB" id="A0A9P5YH97"/>
<evidence type="ECO:0000313" key="1">
    <source>
        <dbReference type="EMBL" id="KAF9467600.1"/>
    </source>
</evidence>
<evidence type="ECO:0000313" key="2">
    <source>
        <dbReference type="Proteomes" id="UP000807353"/>
    </source>
</evidence>
<accession>A0A9P5YH97</accession>
<dbReference type="OrthoDB" id="3049838at2759"/>
<gene>
    <name evidence="1" type="ORF">BDZ94DRAFT_1248508</name>
</gene>
<keyword evidence="2" id="KW-1185">Reference proteome</keyword>
<dbReference type="SUPFAM" id="SSF52047">
    <property type="entry name" value="RNI-like"/>
    <property type="match status" value="1"/>
</dbReference>
<evidence type="ECO:0008006" key="3">
    <source>
        <dbReference type="Google" id="ProtNLM"/>
    </source>
</evidence>
<dbReference type="InterPro" id="IPR032675">
    <property type="entry name" value="LRR_dom_sf"/>
</dbReference>
<name>A0A9P5YH97_9AGAR</name>
<reference evidence="1" key="1">
    <citation type="submission" date="2020-11" db="EMBL/GenBank/DDBJ databases">
        <authorList>
            <consortium name="DOE Joint Genome Institute"/>
            <person name="Ahrendt S."/>
            <person name="Riley R."/>
            <person name="Andreopoulos W."/>
            <person name="Labutti K."/>
            <person name="Pangilinan J."/>
            <person name="Ruiz-Duenas F.J."/>
            <person name="Barrasa J.M."/>
            <person name="Sanchez-Garcia M."/>
            <person name="Camarero S."/>
            <person name="Miyauchi S."/>
            <person name="Serrano A."/>
            <person name="Linde D."/>
            <person name="Babiker R."/>
            <person name="Drula E."/>
            <person name="Ayuso-Fernandez I."/>
            <person name="Pacheco R."/>
            <person name="Padilla G."/>
            <person name="Ferreira P."/>
            <person name="Barriuso J."/>
            <person name="Kellner H."/>
            <person name="Castanera R."/>
            <person name="Alfaro M."/>
            <person name="Ramirez L."/>
            <person name="Pisabarro A.G."/>
            <person name="Kuo A."/>
            <person name="Tritt A."/>
            <person name="Lipzen A."/>
            <person name="He G."/>
            <person name="Yan M."/>
            <person name="Ng V."/>
            <person name="Cullen D."/>
            <person name="Martin F."/>
            <person name="Rosso M.-N."/>
            <person name="Henrissat B."/>
            <person name="Hibbett D."/>
            <person name="Martinez A.T."/>
            <person name="Grigoriev I.V."/>
        </authorList>
    </citation>
    <scope>NUCLEOTIDE SEQUENCE</scope>
    <source>
        <strain evidence="1">CBS 247.69</strain>
    </source>
</reference>